<feature type="region of interest" description="Disordered" evidence="6">
    <location>
        <begin position="535"/>
        <end position="563"/>
    </location>
</feature>
<feature type="compositionally biased region" description="Basic and acidic residues" evidence="6">
    <location>
        <begin position="139"/>
        <end position="154"/>
    </location>
</feature>
<reference evidence="8 9" key="1">
    <citation type="submission" date="2024-11" db="EMBL/GenBank/DDBJ databases">
        <title>A near-complete genome assembly of Cinchona calisaya.</title>
        <authorList>
            <person name="Lian D.C."/>
            <person name="Zhao X.W."/>
            <person name="Wei L."/>
        </authorList>
    </citation>
    <scope>NUCLEOTIDE SEQUENCE [LARGE SCALE GENOMIC DNA]</scope>
    <source>
        <tissue evidence="8">Nenye</tissue>
    </source>
</reference>
<dbReference type="EMBL" id="JBJUIK010000016">
    <property type="protein sequence ID" value="KAL3499374.1"/>
    <property type="molecule type" value="Genomic_DNA"/>
</dbReference>
<dbReference type="InterPro" id="IPR001739">
    <property type="entry name" value="Methyl_CpG_DNA-bd"/>
</dbReference>
<feature type="compositionally biased region" description="Basic and acidic residues" evidence="6">
    <location>
        <begin position="418"/>
        <end position="427"/>
    </location>
</feature>
<feature type="compositionally biased region" description="Low complexity" evidence="6">
    <location>
        <begin position="65"/>
        <end position="75"/>
    </location>
</feature>
<dbReference type="Gene3D" id="3.30.890.10">
    <property type="entry name" value="Methyl-cpg-binding Protein 2, Chain A"/>
    <property type="match status" value="3"/>
</dbReference>
<keyword evidence="5" id="KW-0539">Nucleus</keyword>
<evidence type="ECO:0000256" key="6">
    <source>
        <dbReference type="SAM" id="MobiDB-lite"/>
    </source>
</evidence>
<evidence type="ECO:0000256" key="2">
    <source>
        <dbReference type="ARBA" id="ARBA00023015"/>
    </source>
</evidence>
<dbReference type="AlphaFoldDB" id="A0ABD2XYU0"/>
<evidence type="ECO:0000256" key="3">
    <source>
        <dbReference type="ARBA" id="ARBA00023125"/>
    </source>
</evidence>
<feature type="compositionally biased region" description="Basic and acidic residues" evidence="6">
    <location>
        <begin position="442"/>
        <end position="451"/>
    </location>
</feature>
<name>A0ABD2XYU0_9GENT</name>
<feature type="region of interest" description="Disordered" evidence="6">
    <location>
        <begin position="409"/>
        <end position="470"/>
    </location>
</feature>
<comment type="subcellular location">
    <subcellularLocation>
        <location evidence="1">Nucleus</location>
    </subcellularLocation>
</comment>
<organism evidence="8 9">
    <name type="scientific">Cinchona calisaya</name>
    <dbReference type="NCBI Taxonomy" id="153742"/>
    <lineage>
        <taxon>Eukaryota</taxon>
        <taxon>Viridiplantae</taxon>
        <taxon>Streptophyta</taxon>
        <taxon>Embryophyta</taxon>
        <taxon>Tracheophyta</taxon>
        <taxon>Spermatophyta</taxon>
        <taxon>Magnoliopsida</taxon>
        <taxon>eudicotyledons</taxon>
        <taxon>Gunneridae</taxon>
        <taxon>Pentapetalae</taxon>
        <taxon>asterids</taxon>
        <taxon>lamiids</taxon>
        <taxon>Gentianales</taxon>
        <taxon>Rubiaceae</taxon>
        <taxon>Cinchonoideae</taxon>
        <taxon>Cinchoneae</taxon>
        <taxon>Cinchona</taxon>
    </lineage>
</organism>
<evidence type="ECO:0000256" key="4">
    <source>
        <dbReference type="ARBA" id="ARBA00023163"/>
    </source>
</evidence>
<feature type="domain" description="MBD" evidence="7">
    <location>
        <begin position="254"/>
        <end position="334"/>
    </location>
</feature>
<feature type="compositionally biased region" description="Basic residues" evidence="6">
    <location>
        <begin position="536"/>
        <end position="545"/>
    </location>
</feature>
<dbReference type="PANTHER" id="PTHR34067:SF20">
    <property type="entry name" value="OS08G0206700 PROTEIN"/>
    <property type="match status" value="1"/>
</dbReference>
<feature type="region of interest" description="Disordered" evidence="6">
    <location>
        <begin position="60"/>
        <end position="82"/>
    </location>
</feature>
<dbReference type="Pfam" id="PF01429">
    <property type="entry name" value="MBD"/>
    <property type="match status" value="2"/>
</dbReference>
<proteinExistence type="predicted"/>
<evidence type="ECO:0000259" key="7">
    <source>
        <dbReference type="PROSITE" id="PS50982"/>
    </source>
</evidence>
<gene>
    <name evidence="8" type="ORF">ACH5RR_038467</name>
</gene>
<feature type="region of interest" description="Disordered" evidence="6">
    <location>
        <begin position="739"/>
        <end position="784"/>
    </location>
</feature>
<keyword evidence="4" id="KW-0804">Transcription</keyword>
<evidence type="ECO:0000313" key="8">
    <source>
        <dbReference type="EMBL" id="KAL3499374.1"/>
    </source>
</evidence>
<evidence type="ECO:0000313" key="9">
    <source>
        <dbReference type="Proteomes" id="UP001630127"/>
    </source>
</evidence>
<dbReference type="GO" id="GO:0005634">
    <property type="term" value="C:nucleus"/>
    <property type="evidence" value="ECO:0007669"/>
    <property type="project" value="UniProtKB-SubCell"/>
</dbReference>
<dbReference type="PANTHER" id="PTHR34067">
    <property type="entry name" value="OS04G0193200 PROTEIN"/>
    <property type="match status" value="1"/>
</dbReference>
<feature type="compositionally biased region" description="Basic and acidic residues" evidence="6">
    <location>
        <begin position="770"/>
        <end position="784"/>
    </location>
</feature>
<evidence type="ECO:0000256" key="5">
    <source>
        <dbReference type="ARBA" id="ARBA00023242"/>
    </source>
</evidence>
<keyword evidence="9" id="KW-1185">Reference proteome</keyword>
<comment type="caution">
    <text evidence="8">The sequence shown here is derived from an EMBL/GenBank/DDBJ whole genome shotgun (WGS) entry which is preliminary data.</text>
</comment>
<evidence type="ECO:0000256" key="1">
    <source>
        <dbReference type="ARBA" id="ARBA00004123"/>
    </source>
</evidence>
<feature type="compositionally biased region" description="Polar residues" evidence="6">
    <location>
        <begin position="754"/>
        <end position="769"/>
    </location>
</feature>
<dbReference type="GO" id="GO:0003677">
    <property type="term" value="F:DNA binding"/>
    <property type="evidence" value="ECO:0007669"/>
    <property type="project" value="UniProtKB-KW"/>
</dbReference>
<feature type="compositionally biased region" description="Polar residues" evidence="6">
    <location>
        <begin position="431"/>
        <end position="441"/>
    </location>
</feature>
<accession>A0ABD2XYU0</accession>
<feature type="region of interest" description="Disordered" evidence="6">
    <location>
        <begin position="136"/>
        <end position="200"/>
    </location>
</feature>
<dbReference type="InterPro" id="IPR016177">
    <property type="entry name" value="DNA-bd_dom_sf"/>
</dbReference>
<sequence length="784" mass="86842">MVSEKSSDELPPGWKEHVKVSNGRKIKYYTNEVTGLKFYSKIRVIRFVNNKEVFHQSVNEHEQKSSCSKSEASPSQVVVDKNESPEWLPQGWIVESRHRTNGGSVYKIYIDPSTGSKFYSKPQVMKYLERVNCNAAPDKQQKDVSEDNSSKQDSGKSQISGKGDNGMGKEVSGDNSSKQDTPQHCESTKGKSLISGKEEDGMGQLSMEIVSCEVNGDNYSKQDTPQHCEPMKSGISGKEENGMDKPSLEIISSVVDESDVLDDFPPGWIKEIRARKRGTRKDPYYIDPVSGYEFRSKKDALRYLEFGDISHCAITPKKRDDQKLVETDVSAQTNGKKGGQEQAGRQTFVGHMSEEDGGNFLTTPVTASEAERSRETKVDNISTDAKVSNSTVVVQDMDLCSEEITCGRSGESLQPKTECSKPEEKAIYDNGSVSRTNNTVLHEQKQPEAERSKKRPSSNTSTDAKDTPSTVDLSDVLRICSELNRDISADSSQPKIECSEVDGKDDDTEALSNTATVVLHEQKHPQDYLDTQTHIQLKKSKKRKPPSMPARSSKRLSGQKPEILPELGLSERALRAAVRKPCQTEVYISSNLAQNSAANGVPQQFDTQLRREVIADLTSPSKVASLETEMQNNIEKPSKNQVVQEQAVGQVNERREGENTRSQDSQFWYQFGDSFSDPCYEFAFKTLTGEIPFEDALAFPGCSFTLGDASFGPLEVGAPALFQNDVPFHFDTVQQNISTDQVPPKSTIPPGNVNLPSCSSFGSQQPSLESRSKDYETKGQKTTL</sequence>
<dbReference type="Proteomes" id="UP001630127">
    <property type="component" value="Unassembled WGS sequence"/>
</dbReference>
<keyword evidence="2" id="KW-0805">Transcription regulation</keyword>
<keyword evidence="3" id="KW-0238">DNA-binding</keyword>
<dbReference type="InterPro" id="IPR038945">
    <property type="entry name" value="MBD13-like"/>
</dbReference>
<protein>
    <recommendedName>
        <fullName evidence="7">MBD domain-containing protein</fullName>
    </recommendedName>
</protein>
<feature type="domain" description="MBD" evidence="7">
    <location>
        <begin position="78"/>
        <end position="149"/>
    </location>
</feature>
<dbReference type="SUPFAM" id="SSF54171">
    <property type="entry name" value="DNA-binding domain"/>
    <property type="match status" value="3"/>
</dbReference>
<feature type="compositionally biased region" description="Polar residues" evidence="6">
    <location>
        <begin position="457"/>
        <end position="470"/>
    </location>
</feature>
<dbReference type="PROSITE" id="PS50982">
    <property type="entry name" value="MBD"/>
    <property type="match status" value="2"/>
</dbReference>